<comment type="subcellular location">
    <subcellularLocation>
        <location evidence="1">Membrane</location>
        <topology evidence="1">Multi-pass membrane protein</topology>
    </subcellularLocation>
</comment>
<keyword evidence="7" id="KW-1185">Reference proteome</keyword>
<dbReference type="Pfam" id="PF04103">
    <property type="entry name" value="CD20"/>
    <property type="match status" value="1"/>
</dbReference>
<gene>
    <name evidence="8" type="primary">MS4A5</name>
</gene>
<proteinExistence type="inferred from homology"/>
<dbReference type="Proteomes" id="UP000504623">
    <property type="component" value="Unplaced"/>
</dbReference>
<name>A0A9B0U387_CHRAS</name>
<dbReference type="PANTHER" id="PTHR23320:SF54">
    <property type="entry name" value="MEMBRANE-SPANNING 4-DOMAINS SUBFAMILY A MEMBER 5"/>
    <property type="match status" value="1"/>
</dbReference>
<evidence type="ECO:0000256" key="6">
    <source>
        <dbReference type="SAM" id="Phobius"/>
    </source>
</evidence>
<dbReference type="RefSeq" id="XP_006875097.1">
    <property type="nucleotide sequence ID" value="XM_006875035.1"/>
</dbReference>
<dbReference type="PANTHER" id="PTHR23320">
    <property type="entry name" value="MEMBRANE-SPANNING 4-DOMAINS SUBFAMILY A MS4A -RELATED"/>
    <property type="match status" value="1"/>
</dbReference>
<dbReference type="OrthoDB" id="10071849at2759"/>
<dbReference type="GO" id="GO:0005886">
    <property type="term" value="C:plasma membrane"/>
    <property type="evidence" value="ECO:0007669"/>
    <property type="project" value="TreeGrafter"/>
</dbReference>
<evidence type="ECO:0000313" key="8">
    <source>
        <dbReference type="RefSeq" id="XP_006875097.1"/>
    </source>
</evidence>
<keyword evidence="3 6" id="KW-0812">Transmembrane</keyword>
<keyword evidence="4 6" id="KW-1133">Transmembrane helix</keyword>
<comment type="similarity">
    <text evidence="2">Belongs to the MS4A family.</text>
</comment>
<dbReference type="CTD" id="64232"/>
<accession>A0A9B0U387</accession>
<dbReference type="GeneID" id="102816070"/>
<feature type="transmembrane region" description="Helical" evidence="6">
    <location>
        <begin position="116"/>
        <end position="137"/>
    </location>
</feature>
<reference evidence="8" key="1">
    <citation type="submission" date="2025-08" db="UniProtKB">
        <authorList>
            <consortium name="RefSeq"/>
        </authorList>
    </citation>
    <scope>IDENTIFICATION</scope>
    <source>
        <tissue evidence="8">Spleen</tissue>
    </source>
</reference>
<protein>
    <submittedName>
        <fullName evidence="8">Membrane-spanning 4-domains subfamily A member 5</fullName>
    </submittedName>
</protein>
<evidence type="ECO:0000256" key="3">
    <source>
        <dbReference type="ARBA" id="ARBA00022692"/>
    </source>
</evidence>
<evidence type="ECO:0000256" key="1">
    <source>
        <dbReference type="ARBA" id="ARBA00004141"/>
    </source>
</evidence>
<dbReference type="AlphaFoldDB" id="A0A9B0U387"/>
<feature type="transmembrane region" description="Helical" evidence="6">
    <location>
        <begin position="49"/>
        <end position="73"/>
    </location>
</feature>
<sequence>MASSTTHSPMLLVFPPELAISKLQQTGLIATPYVPRNVFSKILASNLKIFGAIQILFGLMIFSFGIIMFFTLVEPYPRFPFIFISGYPFWGSMLFVNSGAFLIVLKRKPTEKLGTLTMLMTITAVELLIALSFLIFAGR</sequence>
<dbReference type="GO" id="GO:0007166">
    <property type="term" value="P:cell surface receptor signaling pathway"/>
    <property type="evidence" value="ECO:0007669"/>
    <property type="project" value="TreeGrafter"/>
</dbReference>
<dbReference type="InterPro" id="IPR030417">
    <property type="entry name" value="MS4A"/>
</dbReference>
<evidence type="ECO:0000313" key="7">
    <source>
        <dbReference type="Proteomes" id="UP000504623"/>
    </source>
</evidence>
<evidence type="ECO:0000256" key="2">
    <source>
        <dbReference type="ARBA" id="ARBA00009565"/>
    </source>
</evidence>
<organism evidence="7 8">
    <name type="scientific">Chrysochloris asiatica</name>
    <name type="common">Cape golden mole</name>
    <dbReference type="NCBI Taxonomy" id="185453"/>
    <lineage>
        <taxon>Eukaryota</taxon>
        <taxon>Metazoa</taxon>
        <taxon>Chordata</taxon>
        <taxon>Craniata</taxon>
        <taxon>Vertebrata</taxon>
        <taxon>Euteleostomi</taxon>
        <taxon>Mammalia</taxon>
        <taxon>Eutheria</taxon>
        <taxon>Afrotheria</taxon>
        <taxon>Chrysochloridae</taxon>
        <taxon>Chrysochlorinae</taxon>
        <taxon>Chrysochloris</taxon>
    </lineage>
</organism>
<keyword evidence="5 6" id="KW-0472">Membrane</keyword>
<dbReference type="InterPro" id="IPR007237">
    <property type="entry name" value="CD20-like"/>
</dbReference>
<evidence type="ECO:0000256" key="5">
    <source>
        <dbReference type="ARBA" id="ARBA00023136"/>
    </source>
</evidence>
<evidence type="ECO:0000256" key="4">
    <source>
        <dbReference type="ARBA" id="ARBA00022989"/>
    </source>
</evidence>
<feature type="transmembrane region" description="Helical" evidence="6">
    <location>
        <begin position="79"/>
        <end position="104"/>
    </location>
</feature>